<protein>
    <submittedName>
        <fullName evidence="1">Uncharacterized protein</fullName>
    </submittedName>
</protein>
<name>A0A4Y8CW94_9HELO</name>
<evidence type="ECO:0000313" key="1">
    <source>
        <dbReference type="EMBL" id="TEY52434.1"/>
    </source>
</evidence>
<proteinExistence type="predicted"/>
<sequence>MPAFNIDSWPPNFAAFSTRTSTKTPSARRSSQRAADWATFPISQTRASNVVFLNSSDSLEADLWTTSLRRPTRITLEAEAEAYALAMENPIPADAPVIRTVLPTWHNSGRKVIWRRKKTCDDFEREEFTRRLVADECWLSLRRKGSYMRIYMRRPSVGLLKAAAWRNGNNL</sequence>
<accession>A0A4Y8CW94</accession>
<reference evidence="1 2" key="1">
    <citation type="submission" date="2017-11" db="EMBL/GenBank/DDBJ databases">
        <title>Comparative genomics of Botrytis spp.</title>
        <authorList>
            <person name="Valero-Jimenez C.A."/>
            <person name="Tapia P."/>
            <person name="Veloso J."/>
            <person name="Silva-Moreno E."/>
            <person name="Staats M."/>
            <person name="Valdes J.H."/>
            <person name="Van Kan J.A.L."/>
        </authorList>
    </citation>
    <scope>NUCLEOTIDE SEQUENCE [LARGE SCALE GENOMIC DNA]</scope>
    <source>
        <strain evidence="1 2">MUCL2830</strain>
    </source>
</reference>
<dbReference type="AlphaFoldDB" id="A0A4Y8CW94"/>
<keyword evidence="2" id="KW-1185">Reference proteome</keyword>
<dbReference type="Proteomes" id="UP000297299">
    <property type="component" value="Unassembled WGS sequence"/>
</dbReference>
<evidence type="ECO:0000313" key="2">
    <source>
        <dbReference type="Proteomes" id="UP000297299"/>
    </source>
</evidence>
<comment type="caution">
    <text evidence="1">The sequence shown here is derived from an EMBL/GenBank/DDBJ whole genome shotgun (WGS) entry which is preliminary data.</text>
</comment>
<dbReference type="EMBL" id="PHWZ01000257">
    <property type="protein sequence ID" value="TEY52434.1"/>
    <property type="molecule type" value="Genomic_DNA"/>
</dbReference>
<organism evidence="1 2">
    <name type="scientific">Botryotinia calthae</name>
    <dbReference type="NCBI Taxonomy" id="38488"/>
    <lineage>
        <taxon>Eukaryota</taxon>
        <taxon>Fungi</taxon>
        <taxon>Dikarya</taxon>
        <taxon>Ascomycota</taxon>
        <taxon>Pezizomycotina</taxon>
        <taxon>Leotiomycetes</taxon>
        <taxon>Helotiales</taxon>
        <taxon>Sclerotiniaceae</taxon>
        <taxon>Botryotinia</taxon>
    </lineage>
</organism>
<gene>
    <name evidence="1" type="ORF">BOTCAL_0258g00040</name>
</gene>